<dbReference type="eggNOG" id="COG3963">
    <property type="taxonomic scope" value="Bacteria"/>
</dbReference>
<dbReference type="NCBIfam" id="NF045881">
    <property type="entry name" value="PLipidMtase_Agro"/>
    <property type="match status" value="1"/>
</dbReference>
<dbReference type="HOGENOM" id="CLU_085338_0_0_5"/>
<dbReference type="InterPro" id="IPR029063">
    <property type="entry name" value="SAM-dependent_MTases_sf"/>
</dbReference>
<dbReference type="Proteomes" id="UP000004291">
    <property type="component" value="Chromosome"/>
</dbReference>
<dbReference type="EC" id="2.1.1.71" evidence="1"/>
<dbReference type="EMBL" id="ABIA03000001">
    <property type="protein sequence ID" value="EDQ35331.2"/>
    <property type="molecule type" value="Genomic_DNA"/>
</dbReference>
<keyword evidence="1" id="KW-0808">Transferase</keyword>
<dbReference type="SUPFAM" id="SSF53335">
    <property type="entry name" value="S-adenosyl-L-methionine-dependent methyltransferases"/>
    <property type="match status" value="1"/>
</dbReference>
<dbReference type="STRING" id="411684.HPDFL43_19092"/>
<dbReference type="CDD" id="cd02440">
    <property type="entry name" value="AdoMet_MTases"/>
    <property type="match status" value="1"/>
</dbReference>
<reference evidence="1 2" key="1">
    <citation type="submission" date="2007-10" db="EMBL/GenBank/DDBJ databases">
        <authorList>
            <person name="Wagner-Dobler I."/>
            <person name="Ferriera S."/>
            <person name="Johnson J."/>
            <person name="Kravitz S."/>
            <person name="Beeson K."/>
            <person name="Sutton G."/>
            <person name="Rogers Y.-H."/>
            <person name="Friedman R."/>
            <person name="Frazier M."/>
            <person name="Venter J.C."/>
        </authorList>
    </citation>
    <scope>NUCLEOTIDE SEQUENCE [LARGE SCALE GENOMIC DNA]</scope>
    <source>
        <strain evidence="1 2">DFL-43</strain>
    </source>
</reference>
<organism evidence="1 2">
    <name type="scientific">Hoeflea phototrophica (strain DSM 17068 / NCIMB 14078 / DFL-43)</name>
    <dbReference type="NCBI Taxonomy" id="411684"/>
    <lineage>
        <taxon>Bacteria</taxon>
        <taxon>Pseudomonadati</taxon>
        <taxon>Pseudomonadota</taxon>
        <taxon>Alphaproteobacteria</taxon>
        <taxon>Hyphomicrobiales</taxon>
        <taxon>Rhizobiaceae</taxon>
        <taxon>Hoeflea</taxon>
    </lineage>
</organism>
<gene>
    <name evidence="1" type="ORF">HPDFL43_19092</name>
</gene>
<proteinExistence type="predicted"/>
<accession>A9CV62</accession>
<name>A9CV62_HOEPD</name>
<dbReference type="Gene3D" id="3.40.50.150">
    <property type="entry name" value="Vaccinia Virus protein VP39"/>
    <property type="match status" value="1"/>
</dbReference>
<comment type="caution">
    <text evidence="1">The sequence shown here is derived from an EMBL/GenBank/DDBJ whole genome shotgun (WGS) entry which is preliminary data.</text>
</comment>
<keyword evidence="1" id="KW-0489">Methyltransferase</keyword>
<reference evidence="1 2" key="2">
    <citation type="submission" date="2012-06" db="EMBL/GenBank/DDBJ databases">
        <authorList>
            <person name="Fiebig A."/>
        </authorList>
    </citation>
    <scope>NUCLEOTIDE SEQUENCE [LARGE SCALE GENOMIC DNA]</scope>
    <source>
        <strain evidence="1 2">DFL-43</strain>
    </source>
</reference>
<sequence length="198" mass="22138">MTMNFPRRFAEHFDEEIRFFRTWMNGPRNTGAILPTSTIAARSMASLVEPASGLPVLELGPGTGVITRAILDRGVEPSNLMSVEFCAEFHARLMLDLPRVNFIHGNAFDLDTTLGENRKLEFDCVISGIPLLNFPVSDRLMLLEDLLDRLPAGRPVVQFSYGLASPVPAQSGSFEVIHHDFVMRNVPPARIWLYRRGA</sequence>
<keyword evidence="2" id="KW-1185">Reference proteome</keyword>
<dbReference type="AlphaFoldDB" id="A9CV62"/>
<evidence type="ECO:0000313" key="1">
    <source>
        <dbReference type="EMBL" id="EDQ35331.2"/>
    </source>
</evidence>
<protein>
    <submittedName>
        <fullName evidence="1">Phospholipid N-methyltransferase</fullName>
        <ecNumber evidence="1">2.1.1.71</ecNumber>
    </submittedName>
</protein>
<dbReference type="GO" id="GO:0000773">
    <property type="term" value="F:phosphatidyl-N-methylethanolamine N-methyltransferase activity"/>
    <property type="evidence" value="ECO:0007669"/>
    <property type="project" value="UniProtKB-EC"/>
</dbReference>
<evidence type="ECO:0000313" key="2">
    <source>
        <dbReference type="Proteomes" id="UP000004291"/>
    </source>
</evidence>
<dbReference type="GO" id="GO:0032259">
    <property type="term" value="P:methylation"/>
    <property type="evidence" value="ECO:0007669"/>
    <property type="project" value="UniProtKB-KW"/>
</dbReference>